<comment type="caution">
    <text evidence="2">The sequence shown here is derived from an EMBL/GenBank/DDBJ whole genome shotgun (WGS) entry which is preliminary data.</text>
</comment>
<dbReference type="GeneID" id="70182487"/>
<evidence type="ECO:0000313" key="3">
    <source>
        <dbReference type="Proteomes" id="UP000756346"/>
    </source>
</evidence>
<name>A0A9P8YG11_9PEZI</name>
<evidence type="ECO:0000256" key="1">
    <source>
        <dbReference type="SAM" id="MobiDB-lite"/>
    </source>
</evidence>
<accession>A0A9P8YG11</accession>
<sequence>MPLGPASSAPVIYLSSPPAEEPQITRPSLDHHDHVTGGGSGRRDYDVDSSFSQSFYMGLEYRTL</sequence>
<proteinExistence type="predicted"/>
<reference evidence="2" key="1">
    <citation type="journal article" date="2021" name="Nat. Commun.">
        <title>Genetic determinants of endophytism in the Arabidopsis root mycobiome.</title>
        <authorList>
            <person name="Mesny F."/>
            <person name="Miyauchi S."/>
            <person name="Thiergart T."/>
            <person name="Pickel B."/>
            <person name="Atanasova L."/>
            <person name="Karlsson M."/>
            <person name="Huettel B."/>
            <person name="Barry K.W."/>
            <person name="Haridas S."/>
            <person name="Chen C."/>
            <person name="Bauer D."/>
            <person name="Andreopoulos W."/>
            <person name="Pangilinan J."/>
            <person name="LaButti K."/>
            <person name="Riley R."/>
            <person name="Lipzen A."/>
            <person name="Clum A."/>
            <person name="Drula E."/>
            <person name="Henrissat B."/>
            <person name="Kohler A."/>
            <person name="Grigoriev I.V."/>
            <person name="Martin F.M."/>
            <person name="Hacquard S."/>
        </authorList>
    </citation>
    <scope>NUCLEOTIDE SEQUENCE</scope>
    <source>
        <strain evidence="2">MPI-CAGE-CH-0230</strain>
    </source>
</reference>
<protein>
    <submittedName>
        <fullName evidence="2">Uncharacterized protein</fullName>
    </submittedName>
</protein>
<dbReference type="Proteomes" id="UP000756346">
    <property type="component" value="Unassembled WGS sequence"/>
</dbReference>
<keyword evidence="3" id="KW-1185">Reference proteome</keyword>
<dbReference type="EMBL" id="JAGTJQ010000002">
    <property type="protein sequence ID" value="KAH7038301.1"/>
    <property type="molecule type" value="Genomic_DNA"/>
</dbReference>
<dbReference type="RefSeq" id="XP_046017422.1">
    <property type="nucleotide sequence ID" value="XM_046152941.1"/>
</dbReference>
<feature type="region of interest" description="Disordered" evidence="1">
    <location>
        <begin position="1"/>
        <end position="47"/>
    </location>
</feature>
<organism evidence="2 3">
    <name type="scientific">Microdochium trichocladiopsis</name>
    <dbReference type="NCBI Taxonomy" id="1682393"/>
    <lineage>
        <taxon>Eukaryota</taxon>
        <taxon>Fungi</taxon>
        <taxon>Dikarya</taxon>
        <taxon>Ascomycota</taxon>
        <taxon>Pezizomycotina</taxon>
        <taxon>Sordariomycetes</taxon>
        <taxon>Xylariomycetidae</taxon>
        <taxon>Xylariales</taxon>
        <taxon>Microdochiaceae</taxon>
        <taxon>Microdochium</taxon>
    </lineage>
</organism>
<dbReference type="AlphaFoldDB" id="A0A9P8YG11"/>
<feature type="compositionally biased region" description="Basic and acidic residues" evidence="1">
    <location>
        <begin position="28"/>
        <end position="46"/>
    </location>
</feature>
<gene>
    <name evidence="2" type="ORF">B0I36DRAFT_315968</name>
</gene>
<evidence type="ECO:0000313" key="2">
    <source>
        <dbReference type="EMBL" id="KAH7038301.1"/>
    </source>
</evidence>